<dbReference type="InterPro" id="IPR011268">
    <property type="entry name" value="Purine_phosphorylase"/>
</dbReference>
<dbReference type="GO" id="GO:0005737">
    <property type="term" value="C:cytoplasm"/>
    <property type="evidence" value="ECO:0007669"/>
    <property type="project" value="TreeGrafter"/>
</dbReference>
<name>A0A0G0V7T7_9BACT</name>
<proteinExistence type="inferred from homology"/>
<evidence type="ECO:0000313" key="8">
    <source>
        <dbReference type="EMBL" id="KKR95756.1"/>
    </source>
</evidence>
<dbReference type="CDD" id="cd09009">
    <property type="entry name" value="PNP-EcPNPII_like"/>
    <property type="match status" value="1"/>
</dbReference>
<protein>
    <recommendedName>
        <fullName evidence="3">purine-nucleoside phosphorylase</fullName>
        <ecNumber evidence="3">2.4.2.1</ecNumber>
    </recommendedName>
    <alternativeName>
        <fullName evidence="6">Inosine-guanosine phosphorylase</fullName>
    </alternativeName>
</protein>
<dbReference type="Pfam" id="PF01048">
    <property type="entry name" value="PNP_UDP_1"/>
    <property type="match status" value="1"/>
</dbReference>
<dbReference type="Proteomes" id="UP000034746">
    <property type="component" value="Unassembled WGS sequence"/>
</dbReference>
<evidence type="ECO:0000313" key="9">
    <source>
        <dbReference type="Proteomes" id="UP000034746"/>
    </source>
</evidence>
<feature type="non-terminal residue" evidence="8">
    <location>
        <position position="167"/>
    </location>
</feature>
<dbReference type="PROSITE" id="PS01240">
    <property type="entry name" value="PNP_MTAP_2"/>
    <property type="match status" value="1"/>
</dbReference>
<evidence type="ECO:0000256" key="3">
    <source>
        <dbReference type="ARBA" id="ARBA00011886"/>
    </source>
</evidence>
<dbReference type="GO" id="GO:0009116">
    <property type="term" value="P:nucleoside metabolic process"/>
    <property type="evidence" value="ECO:0007669"/>
    <property type="project" value="InterPro"/>
</dbReference>
<dbReference type="InterPro" id="IPR018099">
    <property type="entry name" value="Purine_phosphorylase-2_CS"/>
</dbReference>
<dbReference type="EMBL" id="LCAU01000043">
    <property type="protein sequence ID" value="KKR95756.1"/>
    <property type="molecule type" value="Genomic_DNA"/>
</dbReference>
<evidence type="ECO:0000256" key="1">
    <source>
        <dbReference type="ARBA" id="ARBA00005058"/>
    </source>
</evidence>
<comment type="similarity">
    <text evidence="2">Belongs to the PNP/MTAP phosphorylase family.</text>
</comment>
<gene>
    <name evidence="8" type="ORF">UU48_C0043G0001</name>
</gene>
<comment type="caution">
    <text evidence="8">The sequence shown here is derived from an EMBL/GenBank/DDBJ whole genome shotgun (WGS) entry which is preliminary data.</text>
</comment>
<dbReference type="Gene3D" id="3.40.50.1580">
    <property type="entry name" value="Nucleoside phosphorylase domain"/>
    <property type="match status" value="1"/>
</dbReference>
<evidence type="ECO:0000256" key="5">
    <source>
        <dbReference type="ARBA" id="ARBA00022679"/>
    </source>
</evidence>
<keyword evidence="4" id="KW-0328">Glycosyltransferase</keyword>
<dbReference type="PANTHER" id="PTHR11904">
    <property type="entry name" value="METHYLTHIOADENOSINE/PURINE NUCLEOSIDE PHOSPHORYLASE"/>
    <property type="match status" value="1"/>
</dbReference>
<dbReference type="UniPathway" id="UPA00606"/>
<evidence type="ECO:0000259" key="7">
    <source>
        <dbReference type="Pfam" id="PF01048"/>
    </source>
</evidence>
<feature type="domain" description="Nucleoside phosphorylase" evidence="7">
    <location>
        <begin position="26"/>
        <end position="166"/>
    </location>
</feature>
<dbReference type="PANTHER" id="PTHR11904:SF9">
    <property type="entry name" value="PURINE NUCLEOSIDE PHOSPHORYLASE-RELATED"/>
    <property type="match status" value="1"/>
</dbReference>
<dbReference type="InterPro" id="IPR035994">
    <property type="entry name" value="Nucleoside_phosphorylase_sf"/>
</dbReference>
<dbReference type="GO" id="GO:0004731">
    <property type="term" value="F:purine-nucleoside phosphorylase activity"/>
    <property type="evidence" value="ECO:0007669"/>
    <property type="project" value="UniProtKB-EC"/>
</dbReference>
<dbReference type="AlphaFoldDB" id="A0A0G0V7T7"/>
<reference evidence="8 9" key="1">
    <citation type="journal article" date="2015" name="Nature">
        <title>rRNA introns, odd ribosomes, and small enigmatic genomes across a large radiation of phyla.</title>
        <authorList>
            <person name="Brown C.T."/>
            <person name="Hug L.A."/>
            <person name="Thomas B.C."/>
            <person name="Sharon I."/>
            <person name="Castelle C.J."/>
            <person name="Singh A."/>
            <person name="Wilkins M.J."/>
            <person name="Williams K.H."/>
            <person name="Banfield J.F."/>
        </authorList>
    </citation>
    <scope>NUCLEOTIDE SEQUENCE [LARGE SCALE GENOMIC DNA]</scope>
</reference>
<organism evidence="8 9">
    <name type="scientific">Candidatus Uhrbacteria bacterium GW2011_GWF2_41_16</name>
    <dbReference type="NCBI Taxonomy" id="1618997"/>
    <lineage>
        <taxon>Bacteria</taxon>
        <taxon>Candidatus Uhriibacteriota</taxon>
    </lineage>
</organism>
<accession>A0A0G0V7T7</accession>
<evidence type="ECO:0000256" key="6">
    <source>
        <dbReference type="ARBA" id="ARBA00031036"/>
    </source>
</evidence>
<sequence>MKTAVNRSARDAAAYIKAKKDKSPSIGIITGSGLDFAGLIERGDEIPYKEIQGFPCSKVRGHKNRVMIGKCGGENVIILQGRVHYYEGYSMEDITFPVKVLSEIGVKNIILTNAAGSMKTFLKPGDFMVINDHINLTGINPLRGLPDHKDRSRFVDMSQAHDRDLIN</sequence>
<keyword evidence="5" id="KW-0808">Transferase</keyword>
<evidence type="ECO:0000256" key="2">
    <source>
        <dbReference type="ARBA" id="ARBA00006751"/>
    </source>
</evidence>
<dbReference type="EC" id="2.4.2.1" evidence="3"/>
<evidence type="ECO:0000256" key="4">
    <source>
        <dbReference type="ARBA" id="ARBA00022676"/>
    </source>
</evidence>
<dbReference type="SUPFAM" id="SSF53167">
    <property type="entry name" value="Purine and uridine phosphorylases"/>
    <property type="match status" value="1"/>
</dbReference>
<dbReference type="InterPro" id="IPR000845">
    <property type="entry name" value="Nucleoside_phosphorylase_d"/>
</dbReference>
<comment type="pathway">
    <text evidence="1">Purine metabolism; purine nucleoside salvage.</text>
</comment>